<organism evidence="9 10">
    <name type="scientific">Candidatus Nephthysia bennettiae</name>
    <dbReference type="NCBI Taxonomy" id="3127016"/>
    <lineage>
        <taxon>Bacteria</taxon>
        <taxon>Bacillati</taxon>
        <taxon>Candidatus Dormiibacterota</taxon>
        <taxon>Candidatus Dormibacteria</taxon>
        <taxon>Candidatus Dormibacterales</taxon>
        <taxon>Candidatus Dormibacteraceae</taxon>
        <taxon>Candidatus Nephthysia</taxon>
    </lineage>
</organism>
<dbReference type="InterPro" id="IPR003856">
    <property type="entry name" value="LPS_length_determ_N"/>
</dbReference>
<evidence type="ECO:0000256" key="6">
    <source>
        <dbReference type="ARBA" id="ARBA00023136"/>
    </source>
</evidence>
<comment type="caution">
    <text evidence="9">The sequence shown here is derived from an EMBL/GenBank/DDBJ whole genome shotgun (WGS) entry which is preliminary data.</text>
</comment>
<dbReference type="PANTHER" id="PTHR32309">
    <property type="entry name" value="TYROSINE-PROTEIN KINASE"/>
    <property type="match status" value="1"/>
</dbReference>
<dbReference type="GO" id="GO:0005886">
    <property type="term" value="C:plasma membrane"/>
    <property type="evidence" value="ECO:0007669"/>
    <property type="project" value="UniProtKB-SubCell"/>
</dbReference>
<dbReference type="GO" id="GO:0004713">
    <property type="term" value="F:protein tyrosine kinase activity"/>
    <property type="evidence" value="ECO:0007669"/>
    <property type="project" value="TreeGrafter"/>
</dbReference>
<protein>
    <recommendedName>
        <fullName evidence="8">Polysaccharide chain length determinant N-terminal domain-containing protein</fullName>
    </recommendedName>
</protein>
<reference evidence="9" key="1">
    <citation type="submission" date="2020-10" db="EMBL/GenBank/DDBJ databases">
        <title>Ca. Dormibacterota MAGs.</title>
        <authorList>
            <person name="Montgomery K."/>
        </authorList>
    </citation>
    <scope>NUCLEOTIDE SEQUENCE [LARGE SCALE GENOMIC DNA]</scope>
    <source>
        <strain evidence="9">SC8812_S17_10</strain>
    </source>
</reference>
<dbReference type="Pfam" id="PF02706">
    <property type="entry name" value="Wzz"/>
    <property type="match status" value="1"/>
</dbReference>
<dbReference type="EMBL" id="JAEKNR010000231">
    <property type="protein sequence ID" value="MBJ7600964.1"/>
    <property type="molecule type" value="Genomic_DNA"/>
</dbReference>
<dbReference type="AlphaFoldDB" id="A0A934NBK1"/>
<feature type="transmembrane region" description="Helical" evidence="7">
    <location>
        <begin position="21"/>
        <end position="40"/>
    </location>
</feature>
<dbReference type="InterPro" id="IPR050445">
    <property type="entry name" value="Bact_polysacc_biosynth/exp"/>
</dbReference>
<evidence type="ECO:0000313" key="10">
    <source>
        <dbReference type="Proteomes" id="UP000612893"/>
    </source>
</evidence>
<comment type="similarity">
    <text evidence="2">Belongs to the CpsC/CapA family.</text>
</comment>
<evidence type="ECO:0000259" key="8">
    <source>
        <dbReference type="Pfam" id="PF02706"/>
    </source>
</evidence>
<evidence type="ECO:0000256" key="1">
    <source>
        <dbReference type="ARBA" id="ARBA00004651"/>
    </source>
</evidence>
<evidence type="ECO:0000256" key="2">
    <source>
        <dbReference type="ARBA" id="ARBA00006683"/>
    </source>
</evidence>
<name>A0A934NBK1_9BACT</name>
<keyword evidence="10" id="KW-1185">Reference proteome</keyword>
<accession>A0A934NBK1</accession>
<comment type="subcellular location">
    <subcellularLocation>
        <location evidence="1">Cell membrane</location>
        <topology evidence="1">Multi-pass membrane protein</topology>
    </subcellularLocation>
</comment>
<dbReference type="RefSeq" id="WP_338204959.1">
    <property type="nucleotide sequence ID" value="NZ_JAEKNR010000231.1"/>
</dbReference>
<gene>
    <name evidence="9" type="ORF">JF922_23205</name>
</gene>
<evidence type="ECO:0000256" key="4">
    <source>
        <dbReference type="ARBA" id="ARBA00022692"/>
    </source>
</evidence>
<evidence type="ECO:0000256" key="5">
    <source>
        <dbReference type="ARBA" id="ARBA00022989"/>
    </source>
</evidence>
<evidence type="ECO:0000256" key="3">
    <source>
        <dbReference type="ARBA" id="ARBA00022475"/>
    </source>
</evidence>
<keyword evidence="3" id="KW-1003">Cell membrane</keyword>
<dbReference type="PANTHER" id="PTHR32309:SF13">
    <property type="entry name" value="FERRIC ENTEROBACTIN TRANSPORT PROTEIN FEPE"/>
    <property type="match status" value="1"/>
</dbReference>
<proteinExistence type="inferred from homology"/>
<sequence length="305" mass="32477">MTSNRLVGGEELRRYTRLLLRWSWLLVLCAAVGAGGAFVVTKRQAPVYEATTLMVVDQRGVGQGSYSDVLASNQSVTTYANLIPQPVVVKKAASQVPGVSASSLVGRVKASAQADSSVIEIRVDDTDPARAATLANAVASAFIVLQQQQAQSAFQDAQTELQAQDSEMTARINNLNERIAKLQASNPSSADLPTLHQQLDALQASRSVQEGVSAQLTQQYVITSNNIRIFQPAETPVSPDHPKPTLFATVGGLVGFVVAAGVVLLWGNRLGEWRLGSLGSVFGRRNRRKAEGAWESGTASTPPSP</sequence>
<feature type="domain" description="Polysaccharide chain length determinant N-terminal" evidence="8">
    <location>
        <begin position="12"/>
        <end position="95"/>
    </location>
</feature>
<keyword evidence="4 7" id="KW-0812">Transmembrane</keyword>
<evidence type="ECO:0000313" key="9">
    <source>
        <dbReference type="EMBL" id="MBJ7600964.1"/>
    </source>
</evidence>
<feature type="transmembrane region" description="Helical" evidence="7">
    <location>
        <begin position="246"/>
        <end position="267"/>
    </location>
</feature>
<keyword evidence="6 7" id="KW-0472">Membrane</keyword>
<keyword evidence="5 7" id="KW-1133">Transmembrane helix</keyword>
<evidence type="ECO:0000256" key="7">
    <source>
        <dbReference type="SAM" id="Phobius"/>
    </source>
</evidence>
<dbReference type="Proteomes" id="UP000612893">
    <property type="component" value="Unassembled WGS sequence"/>
</dbReference>